<dbReference type="EMBL" id="CP066775">
    <property type="protein sequence ID" value="QQL51462.1"/>
    <property type="molecule type" value="Genomic_DNA"/>
</dbReference>
<gene>
    <name evidence="1" type="ORF">GO620_008475</name>
</gene>
<reference evidence="1 2" key="1">
    <citation type="submission" date="2020-12" db="EMBL/GenBank/DDBJ databases">
        <title>HMF7856_wgs.fasta genome submission.</title>
        <authorList>
            <person name="Kang H."/>
            <person name="Kim H."/>
            <person name="Joh K."/>
        </authorList>
    </citation>
    <scope>NUCLEOTIDE SEQUENCE [LARGE SCALE GENOMIC DNA]</scope>
    <source>
        <strain evidence="1 2">HMF7856</strain>
    </source>
</reference>
<protein>
    <submittedName>
        <fullName evidence="1">Uncharacterized protein</fullName>
    </submittedName>
</protein>
<dbReference type="AlphaFoldDB" id="A0A6I4HXI0"/>
<keyword evidence="2" id="KW-1185">Reference proteome</keyword>
<organism evidence="1 2">
    <name type="scientific">Mucilaginibacter ginkgonis</name>
    <dbReference type="NCBI Taxonomy" id="2682091"/>
    <lineage>
        <taxon>Bacteria</taxon>
        <taxon>Pseudomonadati</taxon>
        <taxon>Bacteroidota</taxon>
        <taxon>Sphingobacteriia</taxon>
        <taxon>Sphingobacteriales</taxon>
        <taxon>Sphingobacteriaceae</taxon>
        <taxon>Mucilaginibacter</taxon>
    </lineage>
</organism>
<dbReference type="RefSeq" id="WP_157524205.1">
    <property type="nucleotide sequence ID" value="NZ_CP066775.1"/>
</dbReference>
<proteinExistence type="predicted"/>
<accession>A0A6I4HXI0</accession>
<dbReference type="KEGG" id="mgik:GO620_008475"/>
<evidence type="ECO:0000313" key="1">
    <source>
        <dbReference type="EMBL" id="QQL51462.1"/>
    </source>
</evidence>
<dbReference type="Proteomes" id="UP000429232">
    <property type="component" value="Chromosome"/>
</dbReference>
<sequence>MINKRYFYLYLLFGIVALALIVINLIMFYPVVKTSSLIIEALMAALFFYLAYKTYHEKKDKELM</sequence>
<evidence type="ECO:0000313" key="2">
    <source>
        <dbReference type="Proteomes" id="UP000429232"/>
    </source>
</evidence>
<name>A0A6I4HXI0_9SPHI</name>